<proteinExistence type="predicted"/>
<dbReference type="Proteomes" id="UP000178485">
    <property type="component" value="Chromosome i"/>
</dbReference>
<reference evidence="1 2" key="1">
    <citation type="submission" date="2016-08" db="EMBL/GenBank/DDBJ databases">
        <authorList>
            <person name="Seilhamer J.J."/>
        </authorList>
    </citation>
    <scope>NUCLEOTIDE SEQUENCE [LARGE SCALE GENOMIC DNA]</scope>
    <source>
        <strain evidence="1">ING2-E5A</strain>
    </source>
</reference>
<dbReference type="EMBL" id="LT608328">
    <property type="protein sequence ID" value="SCM58680.1"/>
    <property type="molecule type" value="Genomic_DNA"/>
</dbReference>
<dbReference type="RefSeq" id="WP_071137163.1">
    <property type="nucleotide sequence ID" value="NZ_LT608328.1"/>
</dbReference>
<accession>A0A1G4G860</accession>
<organism evidence="1 2">
    <name type="scientific">Petrimonas mucosa</name>
    <dbReference type="NCBI Taxonomy" id="1642646"/>
    <lineage>
        <taxon>Bacteria</taxon>
        <taxon>Pseudomonadati</taxon>
        <taxon>Bacteroidota</taxon>
        <taxon>Bacteroidia</taxon>
        <taxon>Bacteroidales</taxon>
        <taxon>Dysgonomonadaceae</taxon>
        <taxon>Petrimonas</taxon>
    </lineage>
</organism>
<dbReference type="STRING" id="1642646.ING2E5A_1916"/>
<gene>
    <name evidence="1" type="ORF">ING2E5A_1916</name>
</gene>
<dbReference type="AlphaFoldDB" id="A0A1G4G860"/>
<name>A0A1G4G860_9BACT</name>
<evidence type="ECO:0000313" key="2">
    <source>
        <dbReference type="Proteomes" id="UP000178485"/>
    </source>
</evidence>
<evidence type="ECO:0000313" key="1">
    <source>
        <dbReference type="EMBL" id="SCM58680.1"/>
    </source>
</evidence>
<dbReference type="KEGG" id="pmuc:ING2E5A_1916"/>
<sequence>MQIGCTDAPYLCADLKYIYNHQYENMSYFETILQKRGLEECPLPLWKLKITEEEFKELRDLLEKRTHVINLNNPFITVCKEATLFFAEYWRRMYVDGKHSKQMVYDALESTRPSVNYSNEFYEAARRGAKMLKIEKYDGGRADPLNDMLYQGGLPMKLVTANITNSVWDRFTRGLVNRKINFEELNLGLVASQSKCMKDYCEQLILGVEAERYLLMPFYCANENDVWFLYLKELAKQEKVRRHQLHPFSLTWEFRIDTVEKKIYTKYIVKGLQRLPQVFLEEQGIDDIGFFSVQVRKNGQAVDTFDYANNFCRYPVFSKHPCENGDFISLFLHNQEYAHIGDNLDISVPHLLYRNKDGKYELGNQLGRQESIILIPDGWNLQTETNLDIYEYSWGMTKLQGLHIPADYTDNIVLKGEDGCITLGMNAPLYWTELQSSPLYVPDVIESLYDANKCAFTLCYDTEDGTESKRHNVQYRNKWQNVWTDTPSFGEIFARAIDTNGNYVAPLRFINIGEGLVISLQKADKSSCQIKVSWAHGHVSTTEGEKKIGDVWEIKKENCNDPRKIRFTFTPSGNSKNQFDISIKAPFKDFSIKNIYGDDIENDCWIPYSDIDKYQYHLVGQDIREYTYGNVRRELRWKGEKLYIFEDGRARKTIPYEGSLLTLFDSREAIRSLLERTAQNMLNAEVNVQFVLSNGQRIAFGIKESPFRPRQISDGRVVITGKNRKPFKFTGVLKLIKLDEPNLEPLEMKYDEESQYYILPEEIRSWGKTILVGRTRGRICPALVDLTKDMNGSYRAENRENAILNIREKLNDSLLGDELWTRIIGWFNRAQQEDIPASSILELYCTAQDYKALLCLAFQLYVKCSDNDEREILKEKLKSFSNDLAFQWYWLQPYLSGIFIQLQNFMSDPMTPAMQDIFIKWAMSHEGEDMMKYLSALNVEEEYMKNLVQCLYDVLTSFTEWIKDLCVSSLIEAYGYVSHGLVEELAETIIKKPKEIRLLELSTDEYIESNQDYLGDEVGTFFNNFNEQGKVGNEMWLYKRVNAVVAHIRKEIDLFSIKDEIQRDKIRRSIIFCSKSCNRHFIVALNNKLSH</sequence>
<protein>
    <submittedName>
        <fullName evidence="1">Uncharacterized protein</fullName>
    </submittedName>
</protein>
<keyword evidence="2" id="KW-1185">Reference proteome</keyword>